<evidence type="ECO:0000256" key="2">
    <source>
        <dbReference type="ARBA" id="ARBA00022448"/>
    </source>
</evidence>
<accession>A0A931IFN8</accession>
<protein>
    <submittedName>
        <fullName evidence="8">Ferredoxin</fullName>
    </submittedName>
</protein>
<name>A0A931IFN8_9NOCA</name>
<keyword evidence="9" id="KW-1185">Reference proteome</keyword>
<dbReference type="GO" id="GO:0051538">
    <property type="term" value="F:3 iron, 4 sulfur cluster binding"/>
    <property type="evidence" value="ECO:0007669"/>
    <property type="project" value="UniProtKB-KW"/>
</dbReference>
<evidence type="ECO:0000256" key="6">
    <source>
        <dbReference type="ARBA" id="ARBA00023014"/>
    </source>
</evidence>
<dbReference type="GO" id="GO:0046872">
    <property type="term" value="F:metal ion binding"/>
    <property type="evidence" value="ECO:0007669"/>
    <property type="project" value="UniProtKB-KW"/>
</dbReference>
<evidence type="ECO:0000256" key="4">
    <source>
        <dbReference type="ARBA" id="ARBA00022982"/>
    </source>
</evidence>
<evidence type="ECO:0000256" key="5">
    <source>
        <dbReference type="ARBA" id="ARBA00023004"/>
    </source>
</evidence>
<dbReference type="Proteomes" id="UP000655751">
    <property type="component" value="Unassembled WGS sequence"/>
</dbReference>
<organism evidence="8 9">
    <name type="scientific">Nocardia bovistercoris</name>
    <dbReference type="NCBI Taxonomy" id="2785916"/>
    <lineage>
        <taxon>Bacteria</taxon>
        <taxon>Bacillati</taxon>
        <taxon>Actinomycetota</taxon>
        <taxon>Actinomycetes</taxon>
        <taxon>Mycobacteriales</taxon>
        <taxon>Nocardiaceae</taxon>
        <taxon>Nocardia</taxon>
    </lineage>
</organism>
<sequence>MRIEADLDLCQGHAVCQDEAPDVFTVPKRGTVEILDATPDPSLHAEVRRAVKYCPAQALFLSEDTAG</sequence>
<dbReference type="PANTHER" id="PTHR36923:SF3">
    <property type="entry name" value="FERREDOXIN"/>
    <property type="match status" value="1"/>
</dbReference>
<keyword evidence="5" id="KW-0408">Iron</keyword>
<evidence type="ECO:0000256" key="1">
    <source>
        <dbReference type="ARBA" id="ARBA00001927"/>
    </source>
</evidence>
<evidence type="ECO:0000313" key="8">
    <source>
        <dbReference type="EMBL" id="MBH0779207.1"/>
    </source>
</evidence>
<dbReference type="InterPro" id="IPR051269">
    <property type="entry name" value="Fe-S_cluster_ET"/>
</dbReference>
<evidence type="ECO:0000256" key="3">
    <source>
        <dbReference type="ARBA" id="ARBA00022723"/>
    </source>
</evidence>
<dbReference type="EMBL" id="JADMLG010000010">
    <property type="protein sequence ID" value="MBH0779207.1"/>
    <property type="molecule type" value="Genomic_DNA"/>
</dbReference>
<dbReference type="AlphaFoldDB" id="A0A931IFN8"/>
<keyword evidence="2" id="KW-0813">Transport</keyword>
<proteinExistence type="predicted"/>
<keyword evidence="6" id="KW-0411">Iron-sulfur</keyword>
<comment type="cofactor">
    <cofactor evidence="1">
        <name>[3Fe-4S] cluster</name>
        <dbReference type="ChEBI" id="CHEBI:21137"/>
    </cofactor>
</comment>
<gene>
    <name evidence="8" type="ORF">IT779_23335</name>
</gene>
<comment type="caution">
    <text evidence="8">The sequence shown here is derived from an EMBL/GenBank/DDBJ whole genome shotgun (WGS) entry which is preliminary data.</text>
</comment>
<keyword evidence="4" id="KW-0249">Electron transport</keyword>
<keyword evidence="3" id="KW-0479">Metal-binding</keyword>
<reference evidence="8" key="1">
    <citation type="submission" date="2020-11" db="EMBL/GenBank/DDBJ databases">
        <title>Nocardia NEAU-351.nov., a novel actinomycete isolated from the cow dung.</title>
        <authorList>
            <person name="Zhang X."/>
        </authorList>
    </citation>
    <scope>NUCLEOTIDE SEQUENCE</scope>
    <source>
        <strain evidence="8">NEAU-351</strain>
    </source>
</reference>
<dbReference type="Gene3D" id="3.30.70.20">
    <property type="match status" value="1"/>
</dbReference>
<keyword evidence="7" id="KW-0003">3Fe-4S</keyword>
<dbReference type="PANTHER" id="PTHR36923">
    <property type="entry name" value="FERREDOXIN"/>
    <property type="match status" value="1"/>
</dbReference>
<dbReference type="RefSeq" id="WP_196151529.1">
    <property type="nucleotide sequence ID" value="NZ_JADMLG010000010.1"/>
</dbReference>
<evidence type="ECO:0000313" key="9">
    <source>
        <dbReference type="Proteomes" id="UP000655751"/>
    </source>
</evidence>
<evidence type="ECO:0000256" key="7">
    <source>
        <dbReference type="ARBA" id="ARBA00023291"/>
    </source>
</evidence>
<dbReference type="Pfam" id="PF13459">
    <property type="entry name" value="Fer4_15"/>
    <property type="match status" value="1"/>
</dbReference>
<dbReference type="SUPFAM" id="SSF54862">
    <property type="entry name" value="4Fe-4S ferredoxins"/>
    <property type="match status" value="1"/>
</dbReference>